<accession>A0AA39JE05</accession>
<proteinExistence type="predicted"/>
<name>A0AA39JE05_9AGAR</name>
<gene>
    <name evidence="1" type="ORF">EV421DRAFT_1813635</name>
</gene>
<dbReference type="Proteomes" id="UP001175226">
    <property type="component" value="Unassembled WGS sequence"/>
</dbReference>
<dbReference type="AlphaFoldDB" id="A0AA39JE05"/>
<comment type="caution">
    <text evidence="1">The sequence shown here is derived from an EMBL/GenBank/DDBJ whole genome shotgun (WGS) entry which is preliminary data.</text>
</comment>
<reference evidence="1" key="1">
    <citation type="submission" date="2023-06" db="EMBL/GenBank/DDBJ databases">
        <authorList>
            <consortium name="Lawrence Berkeley National Laboratory"/>
            <person name="Ahrendt S."/>
            <person name="Sahu N."/>
            <person name="Indic B."/>
            <person name="Wong-Bajracharya J."/>
            <person name="Merenyi Z."/>
            <person name="Ke H.-M."/>
            <person name="Monk M."/>
            <person name="Kocsube S."/>
            <person name="Drula E."/>
            <person name="Lipzen A."/>
            <person name="Balint B."/>
            <person name="Henrissat B."/>
            <person name="Andreopoulos B."/>
            <person name="Martin F.M."/>
            <person name="Harder C.B."/>
            <person name="Rigling D."/>
            <person name="Ford K.L."/>
            <person name="Foster G.D."/>
            <person name="Pangilinan J."/>
            <person name="Papanicolaou A."/>
            <person name="Barry K."/>
            <person name="LaButti K."/>
            <person name="Viragh M."/>
            <person name="Koriabine M."/>
            <person name="Yan M."/>
            <person name="Riley R."/>
            <person name="Champramary S."/>
            <person name="Plett K.L."/>
            <person name="Tsai I.J."/>
            <person name="Slot J."/>
            <person name="Sipos G."/>
            <person name="Plett J."/>
            <person name="Nagy L.G."/>
            <person name="Grigoriev I.V."/>
        </authorList>
    </citation>
    <scope>NUCLEOTIDE SEQUENCE</scope>
    <source>
        <strain evidence="1">FPL87.14</strain>
    </source>
</reference>
<keyword evidence="2" id="KW-1185">Reference proteome</keyword>
<evidence type="ECO:0000313" key="2">
    <source>
        <dbReference type="Proteomes" id="UP001175226"/>
    </source>
</evidence>
<organism evidence="1 2">
    <name type="scientific">Armillaria borealis</name>
    <dbReference type="NCBI Taxonomy" id="47425"/>
    <lineage>
        <taxon>Eukaryota</taxon>
        <taxon>Fungi</taxon>
        <taxon>Dikarya</taxon>
        <taxon>Basidiomycota</taxon>
        <taxon>Agaricomycotina</taxon>
        <taxon>Agaricomycetes</taxon>
        <taxon>Agaricomycetidae</taxon>
        <taxon>Agaricales</taxon>
        <taxon>Marasmiineae</taxon>
        <taxon>Physalacriaceae</taxon>
        <taxon>Armillaria</taxon>
    </lineage>
</organism>
<sequence length="212" mass="24121">MRVRRRWCRLFGSVRRNKSLREEFAARLFQIQVPTEATSCALLPTTIISDSSMQIQDHDEKNDSRLIQEQKFLASSKILLTSSLLRQPRQELHIKLSGGTSQTGRLLPDPHGKVIGPCGVSRSVLAYFAGHPTISSTRVLRSELDEDLGESNKWNKIVLNQITHLQVAQPVTEPLWFPLISPSRRMMCNRHLRYVCALCWTELRFCSGPVAI</sequence>
<dbReference type="EMBL" id="JAUEPT010000031">
    <property type="protein sequence ID" value="KAK0441036.1"/>
    <property type="molecule type" value="Genomic_DNA"/>
</dbReference>
<evidence type="ECO:0000313" key="1">
    <source>
        <dbReference type="EMBL" id="KAK0441036.1"/>
    </source>
</evidence>
<protein>
    <submittedName>
        <fullName evidence="1">Uncharacterized protein</fullName>
    </submittedName>
</protein>